<evidence type="ECO:0000313" key="4">
    <source>
        <dbReference type="EMBL" id="PWV13973.1"/>
    </source>
</evidence>
<dbReference type="Proteomes" id="UP000246078">
    <property type="component" value="Unassembled WGS sequence"/>
</dbReference>
<dbReference type="VEuPathDB" id="TriTrypDB:TcYC6_0125740"/>
<dbReference type="OrthoDB" id="265288at2759"/>
<evidence type="ECO:0000313" key="6">
    <source>
        <dbReference type="Proteomes" id="UP000583944"/>
    </source>
</evidence>
<dbReference type="VEuPathDB" id="TriTrypDB:C3747_40g162"/>
<evidence type="ECO:0000256" key="1">
    <source>
        <dbReference type="SAM" id="Coils"/>
    </source>
</evidence>
<comment type="caution">
    <text evidence="4">The sequence shown here is derived from an EMBL/GenBank/DDBJ whole genome shotgun (WGS) entry which is preliminary data.</text>
</comment>
<dbReference type="VEuPathDB" id="TriTrypDB:TCDM_03201"/>
<dbReference type="VEuPathDB" id="TriTrypDB:TcCLB.509599.180"/>
<protein>
    <submittedName>
        <fullName evidence="4">Uncharacterized protein</fullName>
    </submittedName>
</protein>
<dbReference type="Proteomes" id="UP000583944">
    <property type="component" value="Unassembled WGS sequence"/>
</dbReference>
<keyword evidence="1" id="KW-0175">Coiled coil</keyword>
<dbReference type="SMR" id="A0A2V2X1F0"/>
<organism evidence="4 5">
    <name type="scientific">Trypanosoma cruzi</name>
    <dbReference type="NCBI Taxonomy" id="5693"/>
    <lineage>
        <taxon>Eukaryota</taxon>
        <taxon>Discoba</taxon>
        <taxon>Euglenozoa</taxon>
        <taxon>Kinetoplastea</taxon>
        <taxon>Metakinetoplastina</taxon>
        <taxon>Trypanosomatida</taxon>
        <taxon>Trypanosomatidae</taxon>
        <taxon>Trypanosoma</taxon>
        <taxon>Schizotrypanum</taxon>
    </lineage>
</organism>
<feature type="coiled-coil region" evidence="1">
    <location>
        <begin position="317"/>
        <end position="382"/>
    </location>
</feature>
<dbReference type="VEuPathDB" id="TriTrypDB:TCSYLVIO_004934"/>
<reference evidence="4 5" key="1">
    <citation type="journal article" date="2018" name="Microb. Genom.">
        <title>Expanding an expanded genome: long-read sequencing of Trypanosoma cruzi.</title>
        <authorList>
            <person name="Berna L."/>
            <person name="Rodriguez M."/>
            <person name="Chiribao M.L."/>
            <person name="Parodi-Talice A."/>
            <person name="Pita S."/>
            <person name="Rijo G."/>
            <person name="Alvarez-Valin F."/>
            <person name="Robello C."/>
        </authorList>
    </citation>
    <scope>NUCLEOTIDE SEQUENCE [LARGE SCALE GENOMIC DNA]</scope>
    <source>
        <strain evidence="4 5">TCC</strain>
    </source>
</reference>
<reference evidence="3 6" key="2">
    <citation type="journal article" date="2019" name="Genome Biol. Evol.">
        <title>Nanopore Sequencing Significantly Improves Genome Assembly of the Protozoan Parasite Trypanosoma cruzi.</title>
        <authorList>
            <person name="Diaz-Viraque F."/>
            <person name="Pita S."/>
            <person name="Greif G."/>
            <person name="de Souza R.C.M."/>
            <person name="Iraola G."/>
            <person name="Robello C."/>
        </authorList>
    </citation>
    <scope>NUCLEOTIDE SEQUENCE [LARGE SCALE GENOMIC DNA]</scope>
    <source>
        <strain evidence="3 6">Berenice</strain>
    </source>
</reference>
<feature type="coiled-coil region" evidence="1">
    <location>
        <begin position="27"/>
        <end position="182"/>
    </location>
</feature>
<name>A0A2V2X1F0_TRYCR</name>
<reference evidence="3" key="3">
    <citation type="submission" date="2020-04" db="EMBL/GenBank/DDBJ databases">
        <authorList>
            <person name="Diaz Viraque F."/>
        </authorList>
    </citation>
    <scope>NUCLEOTIDE SEQUENCE</scope>
    <source>
        <strain evidence="3">Berenice</strain>
    </source>
</reference>
<dbReference type="VEuPathDB" id="TriTrypDB:TcBrA4_0016610"/>
<dbReference type="AlphaFoldDB" id="A0A2V2X1F0"/>
<feature type="region of interest" description="Disordered" evidence="2">
    <location>
        <begin position="202"/>
        <end position="224"/>
    </location>
</feature>
<dbReference type="VEuPathDB" id="TriTrypDB:ECC02_001864"/>
<dbReference type="EMBL" id="PRFC01000040">
    <property type="protein sequence ID" value="PWV13973.1"/>
    <property type="molecule type" value="Genomic_DNA"/>
</dbReference>
<dbReference type="VEuPathDB" id="TriTrypDB:TcCLB.506327.50"/>
<proteinExistence type="predicted"/>
<dbReference type="Gene3D" id="1.10.287.1490">
    <property type="match status" value="1"/>
</dbReference>
<evidence type="ECO:0000313" key="5">
    <source>
        <dbReference type="Proteomes" id="UP000246078"/>
    </source>
</evidence>
<gene>
    <name evidence="4" type="ORF">C3747_40g162</name>
    <name evidence="3" type="ORF">ECC02_001864</name>
</gene>
<dbReference type="PANTHER" id="PTHR19336:SF9">
    <property type="entry name" value="SPINDLE POLE BODY PROTEIN PPC89"/>
    <property type="match status" value="1"/>
</dbReference>
<dbReference type="VEuPathDB" id="TriTrypDB:TcCL_ESM02194"/>
<dbReference type="EMBL" id="JABDHM010000009">
    <property type="protein sequence ID" value="KAF5224931.1"/>
    <property type="molecule type" value="Genomic_DNA"/>
</dbReference>
<dbReference type="VEuPathDB" id="TriTrypDB:TcG_04817"/>
<dbReference type="GO" id="GO:0008017">
    <property type="term" value="F:microtubule binding"/>
    <property type="evidence" value="ECO:0007669"/>
    <property type="project" value="TreeGrafter"/>
</dbReference>
<dbReference type="VEuPathDB" id="TriTrypDB:Tc_MARK_3681"/>
<dbReference type="PANTHER" id="PTHR19336">
    <property type="entry name" value="UNCHARACTERIZED DUF1167"/>
    <property type="match status" value="1"/>
</dbReference>
<evidence type="ECO:0000256" key="2">
    <source>
        <dbReference type="SAM" id="MobiDB-lite"/>
    </source>
</evidence>
<feature type="region of interest" description="Disordered" evidence="2">
    <location>
        <begin position="388"/>
        <end position="418"/>
    </location>
</feature>
<dbReference type="VEuPathDB" id="TriTrypDB:C4B63_48g139"/>
<feature type="region of interest" description="Disordered" evidence="2">
    <location>
        <begin position="1"/>
        <end position="21"/>
    </location>
</feature>
<accession>A0A2V2X1F0</accession>
<evidence type="ECO:0000313" key="3">
    <source>
        <dbReference type="EMBL" id="KAF5224931.1"/>
    </source>
</evidence>
<dbReference type="InterPro" id="IPR051756">
    <property type="entry name" value="Centrosomal_MT-associated"/>
</dbReference>
<dbReference type="VEuPathDB" id="TriTrypDB:BCY84_10833"/>
<sequence>MASVNQSIESNTSSLQRSGLSMSVGDTKSIVLALQALQDKIRRLEQDRNHHQDQYERALQAHEAYKQDMEHQLERERTHHRQREKDLQEMVQRATTEKTKLQNTLEESRKDLGTFRTELEEMLIKECDAAQKRENALASEVDKLRQELEEQQKRYRALLSSIEELRAEKEAALDTNHHLEQAIQELMRIQSGRGVNRTLLRSGDTSRLTAEGGKRRSRRGRTHSSAAVNLANRTGYSRRIFEPHQMDSRPTSIVRSSSARHTYRDPTYSSIQRDVRKENGTQVVDNSFAGEVARPVSYATESAARTQPSVPLGGRQNGAMAEVCQELESELKSLHQQYKETVERAAAEEISAEVVAAALNRLAKLMDRKKEQIQLIKEAQRDMAAAAGTVVDVPTSRPTGASKRRPPPVGSDKVTQRSLIVNELRSLLSPQHS</sequence>